<evidence type="ECO:0000313" key="2">
    <source>
        <dbReference type="Proteomes" id="UP000595272"/>
    </source>
</evidence>
<organism evidence="1 2">
    <name type="scientific">Stenotrophomonas phage Salva</name>
    <dbReference type="NCBI Taxonomy" id="2801524"/>
    <lineage>
        <taxon>Viruses</taxon>
        <taxon>Duplodnaviria</taxon>
        <taxon>Heunggongvirae</taxon>
        <taxon>Uroviricota</taxon>
        <taxon>Caudoviricetes</taxon>
        <taxon>Beaumontvirinae</taxon>
        <taxon>Salvavirus</taxon>
        <taxon>Salvavirus salva</taxon>
    </lineage>
</organism>
<name>A0A7U3WJU5_9CAUD</name>
<keyword evidence="2" id="KW-1185">Reference proteome</keyword>
<sequence>MVLLGFTFDTGRKTGRAPKVRLVLFGLYFAIVLFKTPVPKPCTVRVTCPARKGRPHHWHHWHHCGHRLDWKHLSFYWGREHG</sequence>
<evidence type="ECO:0000313" key="1">
    <source>
        <dbReference type="EMBL" id="QQM18178.1"/>
    </source>
</evidence>
<accession>A0A7U3WJU5</accession>
<proteinExistence type="predicted"/>
<reference evidence="1 2" key="1">
    <citation type="submission" date="2020-12" db="EMBL/GenBank/DDBJ databases">
        <title>Complete genome sequence of Stenotrophomonas maltophilia phage Salva.</title>
        <authorList>
            <person name="Jefferson B."/>
            <person name="Yao G."/>
            <person name="Clark J."/>
            <person name="Le T."/>
            <person name="Young R."/>
            <person name="Gonzalez C."/>
            <person name="Liu M."/>
        </authorList>
    </citation>
    <scope>NUCLEOTIDE SEQUENCE [LARGE SCALE GENOMIC DNA]</scope>
</reference>
<dbReference type="EMBL" id="MW393850">
    <property type="protein sequence ID" value="QQM18178.1"/>
    <property type="molecule type" value="Genomic_DNA"/>
</dbReference>
<dbReference type="Proteomes" id="UP000595272">
    <property type="component" value="Segment"/>
</dbReference>
<gene>
    <name evidence="1" type="ORF">CPT_Salva_014</name>
</gene>
<protein>
    <submittedName>
        <fullName evidence="1">Uncharacterized protein</fullName>
    </submittedName>
</protein>